<feature type="compositionally biased region" description="Polar residues" evidence="1">
    <location>
        <begin position="94"/>
        <end position="103"/>
    </location>
</feature>
<accession>A0AAV4J021</accession>
<feature type="region of interest" description="Disordered" evidence="1">
    <location>
        <begin position="78"/>
        <end position="103"/>
    </location>
</feature>
<gene>
    <name evidence="2" type="ORF">ElyMa_001453600</name>
</gene>
<protein>
    <submittedName>
        <fullName evidence="2">Uncharacterized protein</fullName>
    </submittedName>
</protein>
<sequence>MVETAAPWDGASSCKKRTPFRSFCSHLAPGYNRAAILIGTPLQRLTVRHTISIDCKGLKTIENRQIPGKCQVQQRFFIQRDRGQDRQSKPVTGPTPQQSSQSK</sequence>
<comment type="caution">
    <text evidence="2">The sequence shown here is derived from an EMBL/GenBank/DDBJ whole genome shotgun (WGS) entry which is preliminary data.</text>
</comment>
<dbReference type="Proteomes" id="UP000762676">
    <property type="component" value="Unassembled WGS sequence"/>
</dbReference>
<feature type="compositionally biased region" description="Basic and acidic residues" evidence="1">
    <location>
        <begin position="78"/>
        <end position="88"/>
    </location>
</feature>
<keyword evidence="3" id="KW-1185">Reference proteome</keyword>
<evidence type="ECO:0000313" key="3">
    <source>
        <dbReference type="Proteomes" id="UP000762676"/>
    </source>
</evidence>
<dbReference type="EMBL" id="BMAT01002858">
    <property type="protein sequence ID" value="GFS15625.1"/>
    <property type="molecule type" value="Genomic_DNA"/>
</dbReference>
<name>A0AAV4J021_9GAST</name>
<reference evidence="2 3" key="1">
    <citation type="journal article" date="2021" name="Elife">
        <title>Chloroplast acquisition without the gene transfer in kleptoplastic sea slugs, Plakobranchus ocellatus.</title>
        <authorList>
            <person name="Maeda T."/>
            <person name="Takahashi S."/>
            <person name="Yoshida T."/>
            <person name="Shimamura S."/>
            <person name="Takaki Y."/>
            <person name="Nagai Y."/>
            <person name="Toyoda A."/>
            <person name="Suzuki Y."/>
            <person name="Arimoto A."/>
            <person name="Ishii H."/>
            <person name="Satoh N."/>
            <person name="Nishiyama T."/>
            <person name="Hasebe M."/>
            <person name="Maruyama T."/>
            <person name="Minagawa J."/>
            <person name="Obokata J."/>
            <person name="Shigenobu S."/>
        </authorList>
    </citation>
    <scope>NUCLEOTIDE SEQUENCE [LARGE SCALE GENOMIC DNA]</scope>
</reference>
<evidence type="ECO:0000313" key="2">
    <source>
        <dbReference type="EMBL" id="GFS15625.1"/>
    </source>
</evidence>
<organism evidence="2 3">
    <name type="scientific">Elysia marginata</name>
    <dbReference type="NCBI Taxonomy" id="1093978"/>
    <lineage>
        <taxon>Eukaryota</taxon>
        <taxon>Metazoa</taxon>
        <taxon>Spiralia</taxon>
        <taxon>Lophotrochozoa</taxon>
        <taxon>Mollusca</taxon>
        <taxon>Gastropoda</taxon>
        <taxon>Heterobranchia</taxon>
        <taxon>Euthyneura</taxon>
        <taxon>Panpulmonata</taxon>
        <taxon>Sacoglossa</taxon>
        <taxon>Placobranchoidea</taxon>
        <taxon>Plakobranchidae</taxon>
        <taxon>Elysia</taxon>
    </lineage>
</organism>
<dbReference type="AlphaFoldDB" id="A0AAV4J021"/>
<proteinExistence type="predicted"/>
<evidence type="ECO:0000256" key="1">
    <source>
        <dbReference type="SAM" id="MobiDB-lite"/>
    </source>
</evidence>